<sequence length="414" mass="44681">MANDDLQSIVDGLAERLQRSVAIDDPSIRLLAASRHFGDEDAVRVASVLNRSVSADLVERVLAHGVARWTGPGSVVVGAEGCLPRLCAPIRCNGLLLGYLWLIDTGPAPEPASVELAAEAAERAGVVLYRRLLLHERTKARHEAILRELVSADPATRTQAVADLRDEQLFPERTGHYQVVAVCCRGGDGIPAASRQAALEAGVEDGLRAVPGDRHLMVAHRTRAWILLADEQVLPRSRLDALTSRVAARFGDLTGGGAARVVIGTGAAVPSLERVVESYRQAFLATRAALLVPGIGDIARWGELGPYELLLKMPADDLAAASRLPALVALEREDGQGTLLATLEAFFDHAGDVRRTAESLRVHRATLYHRLKRIEHITGCRLDSGDDRLTLHLGLKLRVLARHLPEAAVAEFDD</sequence>
<name>A0A4V2JIB2_STRKA</name>
<dbReference type="InterPro" id="IPR051448">
    <property type="entry name" value="CdaR-like_regulators"/>
</dbReference>
<comment type="caution">
    <text evidence="4">The sequence shown here is derived from an EMBL/GenBank/DDBJ whole genome shotgun (WGS) entry which is preliminary data.</text>
</comment>
<dbReference type="Pfam" id="PF17853">
    <property type="entry name" value="GGDEF_2"/>
    <property type="match status" value="1"/>
</dbReference>
<evidence type="ECO:0000313" key="4">
    <source>
        <dbReference type="EMBL" id="TBO57871.1"/>
    </source>
</evidence>
<evidence type="ECO:0000259" key="3">
    <source>
        <dbReference type="Pfam" id="PF17853"/>
    </source>
</evidence>
<organism evidence="4 5">
    <name type="scientific">Streptomyces kasugaensis</name>
    <dbReference type="NCBI Taxonomy" id="1946"/>
    <lineage>
        <taxon>Bacteria</taxon>
        <taxon>Bacillati</taxon>
        <taxon>Actinomycetota</taxon>
        <taxon>Actinomycetes</taxon>
        <taxon>Kitasatosporales</taxon>
        <taxon>Streptomycetaceae</taxon>
        <taxon>Streptomyces</taxon>
    </lineage>
</organism>
<dbReference type="RefSeq" id="WP_131124310.1">
    <property type="nucleotide sequence ID" value="NZ_SIXH01000185.1"/>
</dbReference>
<dbReference type="PANTHER" id="PTHR33744:SF17">
    <property type="entry name" value="CONSERVED PROTEIN"/>
    <property type="match status" value="1"/>
</dbReference>
<feature type="domain" description="PucR C-terminal helix-turn-helix" evidence="2">
    <location>
        <begin position="339"/>
        <end position="397"/>
    </location>
</feature>
<evidence type="ECO:0000259" key="2">
    <source>
        <dbReference type="Pfam" id="PF13556"/>
    </source>
</evidence>
<evidence type="ECO:0000256" key="1">
    <source>
        <dbReference type="ARBA" id="ARBA00006754"/>
    </source>
</evidence>
<evidence type="ECO:0000313" key="5">
    <source>
        <dbReference type="Proteomes" id="UP000292452"/>
    </source>
</evidence>
<accession>A0A4V2JIB2</accession>
<dbReference type="EMBL" id="SIXH01000185">
    <property type="protein sequence ID" value="TBO57871.1"/>
    <property type="molecule type" value="Genomic_DNA"/>
</dbReference>
<dbReference type="SUPFAM" id="SSF55781">
    <property type="entry name" value="GAF domain-like"/>
    <property type="match status" value="1"/>
</dbReference>
<dbReference type="InterPro" id="IPR041522">
    <property type="entry name" value="CdaR_GGDEF"/>
</dbReference>
<dbReference type="Proteomes" id="UP000292452">
    <property type="component" value="Unassembled WGS sequence"/>
</dbReference>
<reference evidence="4 5" key="1">
    <citation type="submission" date="2019-02" db="EMBL/GenBank/DDBJ databases">
        <title>Draft Genome Sequence of Streptomyces sp. AM-2504, identified by 16S rRNA comparative analysis as a Streptomyces Kasugaensis strain.</title>
        <authorList>
            <person name="Napolioni V."/>
            <person name="Giuliodori A.M."/>
            <person name="Spurio R."/>
            <person name="Fabbretti A."/>
        </authorList>
    </citation>
    <scope>NUCLEOTIDE SEQUENCE [LARGE SCALE GENOMIC DNA]</scope>
    <source>
        <strain evidence="4 5">AM-2504</strain>
    </source>
</reference>
<dbReference type="AlphaFoldDB" id="A0A4V2JIB2"/>
<dbReference type="PANTHER" id="PTHR33744">
    <property type="entry name" value="CARBOHYDRATE DIACID REGULATOR"/>
    <property type="match status" value="1"/>
</dbReference>
<feature type="domain" description="CdaR GGDEF-like" evidence="3">
    <location>
        <begin position="174"/>
        <end position="287"/>
    </location>
</feature>
<dbReference type="Gene3D" id="1.10.10.2840">
    <property type="entry name" value="PucR C-terminal helix-turn-helix domain"/>
    <property type="match status" value="1"/>
</dbReference>
<proteinExistence type="inferred from homology"/>
<gene>
    <name evidence="4" type="ORF">EYS09_20440</name>
</gene>
<dbReference type="InterPro" id="IPR025736">
    <property type="entry name" value="PucR_C-HTH_dom"/>
</dbReference>
<keyword evidence="5" id="KW-1185">Reference proteome</keyword>
<dbReference type="InterPro" id="IPR042070">
    <property type="entry name" value="PucR_C-HTH_sf"/>
</dbReference>
<dbReference type="Pfam" id="PF13556">
    <property type="entry name" value="HTH_30"/>
    <property type="match status" value="1"/>
</dbReference>
<comment type="similarity">
    <text evidence="1">Belongs to the CdaR family.</text>
</comment>
<protein>
    <submittedName>
        <fullName evidence="4">CdaR family transcriptional regulator</fullName>
    </submittedName>
</protein>